<protein>
    <submittedName>
        <fullName evidence="2">Uncharacterized protein</fullName>
    </submittedName>
</protein>
<dbReference type="EMBL" id="WTXG01000021">
    <property type="protein sequence ID" value="KAI0299699.1"/>
    <property type="molecule type" value="Genomic_DNA"/>
</dbReference>
<keyword evidence="1" id="KW-0812">Transmembrane</keyword>
<keyword evidence="3" id="KW-1185">Reference proteome</keyword>
<organism evidence="2 3">
    <name type="scientific">Multifurca ochricompacta</name>
    <dbReference type="NCBI Taxonomy" id="376703"/>
    <lineage>
        <taxon>Eukaryota</taxon>
        <taxon>Fungi</taxon>
        <taxon>Dikarya</taxon>
        <taxon>Basidiomycota</taxon>
        <taxon>Agaricomycotina</taxon>
        <taxon>Agaricomycetes</taxon>
        <taxon>Russulales</taxon>
        <taxon>Russulaceae</taxon>
        <taxon>Multifurca</taxon>
    </lineage>
</organism>
<evidence type="ECO:0000256" key="1">
    <source>
        <dbReference type="SAM" id="Phobius"/>
    </source>
</evidence>
<proteinExistence type="predicted"/>
<comment type="caution">
    <text evidence="2">The sequence shown here is derived from an EMBL/GenBank/DDBJ whole genome shotgun (WGS) entry which is preliminary data.</text>
</comment>
<sequence length="193" mass="23317">MDVMDWIARWKGRWRIDIGCIQSKLILYLPITDAHLPFLLPFPFLSLASAYRKVCIYIFFFFRGLSAQFLSAERFLKNNNFLHTHTYIHTHIHTYIYITLIDCYVMASFIHSFIPTRFRHSLIMFFYFIIKKKKGKLDIRKKKKEYILYLYGFPSITLFIRRGAYKGRWCWYTRVVKKNYDVILTCLDPPPLL</sequence>
<name>A0AAD4QN10_9AGAM</name>
<dbReference type="AlphaFoldDB" id="A0AAD4QN10"/>
<keyword evidence="1" id="KW-0472">Membrane</keyword>
<feature type="transmembrane region" description="Helical" evidence="1">
    <location>
        <begin position="92"/>
        <end position="114"/>
    </location>
</feature>
<feature type="transmembrane region" description="Helical" evidence="1">
    <location>
        <begin position="146"/>
        <end position="164"/>
    </location>
</feature>
<evidence type="ECO:0000313" key="3">
    <source>
        <dbReference type="Proteomes" id="UP001203297"/>
    </source>
</evidence>
<accession>A0AAD4QN10</accession>
<feature type="transmembrane region" description="Helical" evidence="1">
    <location>
        <begin position="54"/>
        <end position="72"/>
    </location>
</feature>
<gene>
    <name evidence="2" type="ORF">B0F90DRAFT_583246</name>
</gene>
<reference evidence="2" key="1">
    <citation type="journal article" date="2022" name="New Phytol.">
        <title>Evolutionary transition to the ectomycorrhizal habit in the genomes of a hyperdiverse lineage of mushroom-forming fungi.</title>
        <authorList>
            <person name="Looney B."/>
            <person name="Miyauchi S."/>
            <person name="Morin E."/>
            <person name="Drula E."/>
            <person name="Courty P.E."/>
            <person name="Kohler A."/>
            <person name="Kuo A."/>
            <person name="LaButti K."/>
            <person name="Pangilinan J."/>
            <person name="Lipzen A."/>
            <person name="Riley R."/>
            <person name="Andreopoulos W."/>
            <person name="He G."/>
            <person name="Johnson J."/>
            <person name="Nolan M."/>
            <person name="Tritt A."/>
            <person name="Barry K.W."/>
            <person name="Grigoriev I.V."/>
            <person name="Nagy L.G."/>
            <person name="Hibbett D."/>
            <person name="Henrissat B."/>
            <person name="Matheny P.B."/>
            <person name="Labbe J."/>
            <person name="Martin F.M."/>
        </authorList>
    </citation>
    <scope>NUCLEOTIDE SEQUENCE</scope>
    <source>
        <strain evidence="2">BPL690</strain>
    </source>
</reference>
<evidence type="ECO:0000313" key="2">
    <source>
        <dbReference type="EMBL" id="KAI0299699.1"/>
    </source>
</evidence>
<keyword evidence="1" id="KW-1133">Transmembrane helix</keyword>
<dbReference type="Proteomes" id="UP001203297">
    <property type="component" value="Unassembled WGS sequence"/>
</dbReference>